<keyword evidence="3" id="KW-1185">Reference proteome</keyword>
<dbReference type="Proteomes" id="UP001189429">
    <property type="component" value="Unassembled WGS sequence"/>
</dbReference>
<feature type="transmembrane region" description="Helical" evidence="1">
    <location>
        <begin position="166"/>
        <end position="191"/>
    </location>
</feature>
<evidence type="ECO:0008006" key="4">
    <source>
        <dbReference type="Google" id="ProtNLM"/>
    </source>
</evidence>
<evidence type="ECO:0000313" key="2">
    <source>
        <dbReference type="EMBL" id="CAK0854055.1"/>
    </source>
</evidence>
<name>A0ABN9U560_9DINO</name>
<organism evidence="2 3">
    <name type="scientific">Prorocentrum cordatum</name>
    <dbReference type="NCBI Taxonomy" id="2364126"/>
    <lineage>
        <taxon>Eukaryota</taxon>
        <taxon>Sar</taxon>
        <taxon>Alveolata</taxon>
        <taxon>Dinophyceae</taxon>
        <taxon>Prorocentrales</taxon>
        <taxon>Prorocentraceae</taxon>
        <taxon>Prorocentrum</taxon>
    </lineage>
</organism>
<accession>A0ABN9U560</accession>
<keyword evidence="1" id="KW-1133">Transmembrane helix</keyword>
<proteinExistence type="predicted"/>
<comment type="caution">
    <text evidence="2">The sequence shown here is derived from an EMBL/GenBank/DDBJ whole genome shotgun (WGS) entry which is preliminary data.</text>
</comment>
<protein>
    <recommendedName>
        <fullName evidence="4">Altered inheritance of mitochondria protein 24, mitochondrial</fullName>
    </recommendedName>
</protein>
<gene>
    <name evidence="2" type="ORF">PCOR1329_LOCUS45325</name>
</gene>
<reference evidence="2" key="1">
    <citation type="submission" date="2023-10" db="EMBL/GenBank/DDBJ databases">
        <authorList>
            <person name="Chen Y."/>
            <person name="Shah S."/>
            <person name="Dougan E. K."/>
            <person name="Thang M."/>
            <person name="Chan C."/>
        </authorList>
    </citation>
    <scope>NUCLEOTIDE SEQUENCE [LARGE SCALE GENOMIC DNA]</scope>
</reference>
<dbReference type="EMBL" id="CAUYUJ010015449">
    <property type="protein sequence ID" value="CAK0854055.1"/>
    <property type="molecule type" value="Genomic_DNA"/>
</dbReference>
<sequence length="219" mass="23927">MLTELPEEYKRTAVPVMLKMLFVEDIGDVTEVCPHDSERVETMGDNTVTYAVDNSTVSVDTREATTNKFMGMSFGFVSEAPVGHTLAFEISAETQIVWVTREEMVQVLQTQDLPASAEARLEAQLRSVYFEKGMDDALTQKGKQEAQAARADIVFNRRGKGDGRGAVAMILTFLICAFTVIGCLVAAPFLMMVGTTSIQNGACSCWVTEDAGQTACSLW</sequence>
<keyword evidence="1" id="KW-0812">Transmembrane</keyword>
<evidence type="ECO:0000313" key="3">
    <source>
        <dbReference type="Proteomes" id="UP001189429"/>
    </source>
</evidence>
<keyword evidence="1" id="KW-0472">Membrane</keyword>
<evidence type="ECO:0000256" key="1">
    <source>
        <dbReference type="SAM" id="Phobius"/>
    </source>
</evidence>